<dbReference type="RefSeq" id="WP_112316057.1">
    <property type="nucleotide sequence ID" value="NZ_MUAV01000012.1"/>
</dbReference>
<evidence type="ECO:0000313" key="3">
    <source>
        <dbReference type="Proteomes" id="UP000248659"/>
    </source>
</evidence>
<proteinExistence type="predicted"/>
<accession>A0ABX9DHG4</accession>
<comment type="caution">
    <text evidence="2">The sequence shown here is derived from an EMBL/GenBank/DDBJ whole genome shotgun (WGS) entry which is preliminary data.</text>
</comment>
<feature type="transmembrane region" description="Helical" evidence="1">
    <location>
        <begin position="123"/>
        <end position="143"/>
    </location>
</feature>
<feature type="transmembrane region" description="Helical" evidence="1">
    <location>
        <begin position="51"/>
        <end position="69"/>
    </location>
</feature>
<keyword evidence="1" id="KW-1133">Transmembrane helix</keyword>
<dbReference type="EMBL" id="MUAV01000012">
    <property type="protein sequence ID" value="RAP41051.1"/>
    <property type="molecule type" value="Genomic_DNA"/>
</dbReference>
<sequence>MSIWRALRTWGHLNAPTIGDDLNLAALRYSLRMVDEDTLEVQRFDNGWLRLWAWFCFFLLMYFVVLSWWEQNILWDNIQIWLNSEAYFRAALERLVKRSPEVYGNEDFTSFYKRMMEMHGDRWIGGAIFLALPTFFFIAACIWPRYRPIRFNRKLGIAYTWSWGRFFLSRSDPSLGLGRGVGDFEPMLRRLTIVTAGMGTPDSHSIGALVVRLRHHRWTRHKESWALGVFPPACIGQNSQISIAISDFLTNPVRPDWCDALEWQPSPLFWAHRLALRVVNFSVLPAWWPRRTRKMIRRHLEIRVAEEKAAAEAREALRRRANGMD</sequence>
<gene>
    <name evidence="2" type="ORF">BYZ73_11470</name>
</gene>
<organism evidence="2 3">
    <name type="scientific">Rhodovulum viride</name>
    <dbReference type="NCBI Taxonomy" id="1231134"/>
    <lineage>
        <taxon>Bacteria</taxon>
        <taxon>Pseudomonadati</taxon>
        <taxon>Pseudomonadota</taxon>
        <taxon>Alphaproteobacteria</taxon>
        <taxon>Rhodobacterales</taxon>
        <taxon>Paracoccaceae</taxon>
        <taxon>Rhodovulum</taxon>
    </lineage>
</organism>
<keyword evidence="3" id="KW-1185">Reference proteome</keyword>
<evidence type="ECO:0000313" key="2">
    <source>
        <dbReference type="EMBL" id="RAP41051.1"/>
    </source>
</evidence>
<keyword evidence="1" id="KW-0812">Transmembrane</keyword>
<keyword evidence="1" id="KW-0472">Membrane</keyword>
<dbReference type="Proteomes" id="UP000248659">
    <property type="component" value="Unassembled WGS sequence"/>
</dbReference>
<evidence type="ECO:0000256" key="1">
    <source>
        <dbReference type="SAM" id="Phobius"/>
    </source>
</evidence>
<protein>
    <submittedName>
        <fullName evidence="2">Uncharacterized protein</fullName>
    </submittedName>
</protein>
<name>A0ABX9DHG4_9RHOB</name>
<reference evidence="2 3" key="1">
    <citation type="submission" date="2017-01" db="EMBL/GenBank/DDBJ databases">
        <title>Genome sequence of Rhodovulum viride JA756.</title>
        <authorList>
            <person name="Lakshmi K.V."/>
            <person name="Tushar L.D."/>
            <person name="Sasikala C."/>
            <person name="Venkataramana C."/>
        </authorList>
    </citation>
    <scope>NUCLEOTIDE SEQUENCE [LARGE SCALE GENOMIC DNA]</scope>
    <source>
        <strain evidence="2 3">JA756</strain>
    </source>
</reference>